<organism evidence="1 2">
    <name type="scientific">Photobacterium galatheae</name>
    <dbReference type="NCBI Taxonomy" id="1654360"/>
    <lineage>
        <taxon>Bacteria</taxon>
        <taxon>Pseudomonadati</taxon>
        <taxon>Pseudomonadota</taxon>
        <taxon>Gammaproteobacteria</taxon>
        <taxon>Vibrionales</taxon>
        <taxon>Vibrionaceae</taxon>
        <taxon>Photobacterium</taxon>
    </lineage>
</organism>
<dbReference type="RefSeq" id="WP_036755455.1">
    <property type="nucleotide sequence ID" value="NZ_JAGSGC010000014.1"/>
</dbReference>
<comment type="caution">
    <text evidence="1">The sequence shown here is derived from an EMBL/GenBank/DDBJ whole genome shotgun (WGS) entry which is preliminary data.</text>
</comment>
<protein>
    <submittedName>
        <fullName evidence="1">Uncharacterized protein</fullName>
    </submittedName>
</protein>
<evidence type="ECO:0000313" key="2">
    <source>
        <dbReference type="Proteomes" id="UP000027192"/>
    </source>
</evidence>
<name>A0A066RIP5_9GAMM</name>
<evidence type="ECO:0000313" key="1">
    <source>
        <dbReference type="EMBL" id="KDM90315.1"/>
    </source>
</evidence>
<dbReference type="STRING" id="1654360.EA58_17620"/>
<dbReference type="EMBL" id="JMIB01000034">
    <property type="protein sequence ID" value="KDM90315.1"/>
    <property type="molecule type" value="Genomic_DNA"/>
</dbReference>
<accession>A0A066RIP5</accession>
<proteinExistence type="predicted"/>
<gene>
    <name evidence="1" type="ORF">EA58_17620</name>
</gene>
<sequence length="102" mass="11616">MTELTLTSFLQDWQTWAERYLAQGLSTPARHSLQFVRHWQTQAELLGFSDLASLAAQLTDHTISSKQQAQVFQQLIMKMHLLKRQAAGLQLASMVKDMSTEP</sequence>
<dbReference type="Proteomes" id="UP000027192">
    <property type="component" value="Unassembled WGS sequence"/>
</dbReference>
<reference evidence="1 2" key="1">
    <citation type="submission" date="2014-04" db="EMBL/GenBank/DDBJ databases">
        <title>Draft genome sequence of Photobacterium halotolerans S2753: a solonamide, ngercheumicin and holomycin producer.</title>
        <authorList>
            <person name="Machado H.R."/>
            <person name="Gram L."/>
        </authorList>
    </citation>
    <scope>NUCLEOTIDE SEQUENCE [LARGE SCALE GENOMIC DNA]</scope>
    <source>
        <strain evidence="1 2">S2753</strain>
    </source>
</reference>
<dbReference type="AlphaFoldDB" id="A0A066RIP5"/>
<keyword evidence="2" id="KW-1185">Reference proteome</keyword>